<keyword evidence="7" id="KW-0496">Mitochondrion</keyword>
<dbReference type="InterPro" id="IPR002067">
    <property type="entry name" value="MCP"/>
</dbReference>
<dbReference type="AlphaFoldDB" id="A0AAV5QZ39"/>
<evidence type="ECO:0000256" key="10">
    <source>
        <dbReference type="RuleBase" id="RU000488"/>
    </source>
</evidence>
<name>A0AAV5QZ39_PICKL</name>
<evidence type="ECO:0000256" key="6">
    <source>
        <dbReference type="ARBA" id="ARBA00022989"/>
    </source>
</evidence>
<dbReference type="InterPro" id="IPR023395">
    <property type="entry name" value="MCP_dom_sf"/>
</dbReference>
<keyword evidence="6 11" id="KW-1133">Transmembrane helix</keyword>
<dbReference type="Proteomes" id="UP001378960">
    <property type="component" value="Unassembled WGS sequence"/>
</dbReference>
<evidence type="ECO:0000256" key="8">
    <source>
        <dbReference type="ARBA" id="ARBA00023136"/>
    </source>
</evidence>
<dbReference type="GO" id="GO:0005743">
    <property type="term" value="C:mitochondrial inner membrane"/>
    <property type="evidence" value="ECO:0007669"/>
    <property type="project" value="UniProtKB-SubCell"/>
</dbReference>
<evidence type="ECO:0000256" key="7">
    <source>
        <dbReference type="ARBA" id="ARBA00023128"/>
    </source>
</evidence>
<sequence>MINDINFSVTESLMGQHILEDPLLSLVCGGAAGALSRTAVSPFERVKVLFQVQGKSGYNNGTMATVVQLYKEEGWRGMFRGNGVNCVRIVPYTAIQYAVYERIKLFVGGEMTPLVKVGAGLIAGTASVLGTYPLDLVKTRLSVLTAQKLDIKNMKASLTLHGTLLNIYHNEGGILALYRGIVPTVLGVAPYVAINFALFEYLSERVQENINKKPSTLVVLLLGAFSGGVAQTMAYPFDMLRRRFQIATIPSSPFKYKSTIDALQQIVRRDGLKGLYRGWGANMWKIMPSMAVQWASYDFLKKVL</sequence>
<dbReference type="Pfam" id="PF00153">
    <property type="entry name" value="Mito_carr"/>
    <property type="match status" value="3"/>
</dbReference>
<dbReference type="PANTHER" id="PTHR24089">
    <property type="entry name" value="SOLUTE CARRIER FAMILY 25"/>
    <property type="match status" value="1"/>
</dbReference>
<evidence type="ECO:0000256" key="1">
    <source>
        <dbReference type="ARBA" id="ARBA00004448"/>
    </source>
</evidence>
<dbReference type="PROSITE" id="PS50920">
    <property type="entry name" value="SOLCAR"/>
    <property type="match status" value="3"/>
</dbReference>
<evidence type="ECO:0000256" key="4">
    <source>
        <dbReference type="ARBA" id="ARBA00022737"/>
    </source>
</evidence>
<keyword evidence="4" id="KW-0677">Repeat</keyword>
<evidence type="ECO:0000313" key="12">
    <source>
        <dbReference type="EMBL" id="GMM44506.1"/>
    </source>
</evidence>
<dbReference type="InterPro" id="IPR018108">
    <property type="entry name" value="MCP_transmembrane"/>
</dbReference>
<feature type="transmembrane region" description="Helical" evidence="11">
    <location>
        <begin position="217"/>
        <end position="237"/>
    </location>
</feature>
<feature type="repeat" description="Solcar" evidence="9">
    <location>
        <begin position="214"/>
        <end position="303"/>
    </location>
</feature>
<evidence type="ECO:0000256" key="2">
    <source>
        <dbReference type="ARBA" id="ARBA00022448"/>
    </source>
</evidence>
<comment type="subcellular location">
    <subcellularLocation>
        <location evidence="1">Mitochondrion inner membrane</location>
        <topology evidence="1">Multi-pass membrane protein</topology>
    </subcellularLocation>
</comment>
<dbReference type="EMBL" id="BTGB01000001">
    <property type="protein sequence ID" value="GMM44506.1"/>
    <property type="molecule type" value="Genomic_DNA"/>
</dbReference>
<reference evidence="12 13" key="1">
    <citation type="journal article" date="2023" name="Elife">
        <title>Identification of key yeast species and microbe-microbe interactions impacting larval growth of Drosophila in the wild.</title>
        <authorList>
            <person name="Mure A."/>
            <person name="Sugiura Y."/>
            <person name="Maeda R."/>
            <person name="Honda K."/>
            <person name="Sakurai N."/>
            <person name="Takahashi Y."/>
            <person name="Watada M."/>
            <person name="Katoh T."/>
            <person name="Gotoh A."/>
            <person name="Gotoh Y."/>
            <person name="Taniguchi I."/>
            <person name="Nakamura K."/>
            <person name="Hayashi T."/>
            <person name="Katayama T."/>
            <person name="Uemura T."/>
            <person name="Hattori Y."/>
        </authorList>
    </citation>
    <scope>NUCLEOTIDE SEQUENCE [LARGE SCALE GENOMIC DNA]</scope>
    <source>
        <strain evidence="12 13">PK-24</strain>
    </source>
</reference>
<comment type="similarity">
    <text evidence="10">Belongs to the mitochondrial carrier (TC 2.A.29) family.</text>
</comment>
<protein>
    <submittedName>
        <fullName evidence="12">Mrx21 protein</fullName>
    </submittedName>
</protein>
<evidence type="ECO:0000256" key="9">
    <source>
        <dbReference type="PROSITE-ProRule" id="PRU00282"/>
    </source>
</evidence>
<keyword evidence="2 10" id="KW-0813">Transport</keyword>
<dbReference type="GO" id="GO:0055085">
    <property type="term" value="P:transmembrane transport"/>
    <property type="evidence" value="ECO:0007669"/>
    <property type="project" value="InterPro"/>
</dbReference>
<keyword evidence="13" id="KW-1185">Reference proteome</keyword>
<evidence type="ECO:0000256" key="11">
    <source>
        <dbReference type="SAM" id="Phobius"/>
    </source>
</evidence>
<accession>A0AAV5QZ39</accession>
<dbReference type="Gene3D" id="1.50.40.10">
    <property type="entry name" value="Mitochondrial carrier domain"/>
    <property type="match status" value="1"/>
</dbReference>
<proteinExistence type="inferred from homology"/>
<feature type="repeat" description="Solcar" evidence="9">
    <location>
        <begin position="111"/>
        <end position="205"/>
    </location>
</feature>
<evidence type="ECO:0000256" key="3">
    <source>
        <dbReference type="ARBA" id="ARBA00022692"/>
    </source>
</evidence>
<keyword evidence="3 9" id="KW-0812">Transmembrane</keyword>
<dbReference type="SUPFAM" id="SSF103506">
    <property type="entry name" value="Mitochondrial carrier"/>
    <property type="match status" value="1"/>
</dbReference>
<feature type="transmembrane region" description="Helical" evidence="11">
    <location>
        <begin position="176"/>
        <end position="197"/>
    </location>
</feature>
<keyword evidence="5" id="KW-0999">Mitochondrion inner membrane</keyword>
<comment type="caution">
    <text evidence="12">The sequence shown here is derived from an EMBL/GenBank/DDBJ whole genome shotgun (WGS) entry which is preliminary data.</text>
</comment>
<organism evidence="12 13">
    <name type="scientific">Pichia kluyveri</name>
    <name type="common">Yeast</name>
    <dbReference type="NCBI Taxonomy" id="36015"/>
    <lineage>
        <taxon>Eukaryota</taxon>
        <taxon>Fungi</taxon>
        <taxon>Dikarya</taxon>
        <taxon>Ascomycota</taxon>
        <taxon>Saccharomycotina</taxon>
        <taxon>Pichiomycetes</taxon>
        <taxon>Pichiales</taxon>
        <taxon>Pichiaceae</taxon>
        <taxon>Pichia</taxon>
    </lineage>
</organism>
<evidence type="ECO:0000256" key="5">
    <source>
        <dbReference type="ARBA" id="ARBA00022792"/>
    </source>
</evidence>
<dbReference type="PRINTS" id="PR00926">
    <property type="entry name" value="MITOCARRIER"/>
</dbReference>
<gene>
    <name evidence="12" type="ORF">DAPK24_010810</name>
</gene>
<feature type="repeat" description="Solcar" evidence="9">
    <location>
        <begin position="20"/>
        <end position="106"/>
    </location>
</feature>
<evidence type="ECO:0000313" key="13">
    <source>
        <dbReference type="Proteomes" id="UP001378960"/>
    </source>
</evidence>
<keyword evidence="8 9" id="KW-0472">Membrane</keyword>